<reference evidence="4" key="1">
    <citation type="journal article" date="2010" name="Science">
        <title>The genome of the Western clawed frog Xenopus tropicalis.</title>
        <authorList>
            <person name="Hellsten U."/>
            <person name="Harland R.M."/>
            <person name="Gilchrist M.J."/>
            <person name="Hendrix D."/>
            <person name="Jurka J."/>
            <person name="Kapitonov V."/>
            <person name="Ovcharenko I."/>
            <person name="Putnam N.H."/>
            <person name="Shu S."/>
            <person name="Taher L."/>
            <person name="Blitz I.L."/>
            <person name="Blumberg B."/>
            <person name="Dichmann D.S."/>
            <person name="Dubchak I."/>
            <person name="Amaya E."/>
            <person name="Detter J.C."/>
            <person name="Fletcher R."/>
            <person name="Gerhard D.S."/>
            <person name="Goodstein D."/>
            <person name="Graves T."/>
            <person name="Grigoriev I.V."/>
            <person name="Grimwood J."/>
            <person name="Kawashima T."/>
            <person name="Lindquist E."/>
            <person name="Lucas S.M."/>
            <person name="Mead P.E."/>
            <person name="Mitros T."/>
            <person name="Ogino H."/>
            <person name="Ohta Y."/>
            <person name="Poliakov A.V."/>
            <person name="Pollet N."/>
            <person name="Robert J."/>
            <person name="Salamov A."/>
            <person name="Sater A.K."/>
            <person name="Schmutz J."/>
            <person name="Terry A."/>
            <person name="Vize P.D."/>
            <person name="Warren W.C."/>
            <person name="Wells D."/>
            <person name="Wills A."/>
            <person name="Wilson R.K."/>
            <person name="Zimmerman L.B."/>
            <person name="Zorn A.M."/>
            <person name="Grainger R."/>
            <person name="Grammer T."/>
            <person name="Khokha M.K."/>
            <person name="Richardson P.M."/>
            <person name="Rokhsar D.S."/>
        </authorList>
    </citation>
    <scope>NUCLEOTIDE SEQUENCE [LARGE SCALE GENOMIC DNA]</scope>
    <source>
        <strain evidence="4">Nigerian</strain>
    </source>
</reference>
<dbReference type="AlphaFoldDB" id="A0A803K0S8"/>
<reference evidence="4" key="2">
    <citation type="submission" date="2021-03" db="UniProtKB">
        <authorList>
            <consortium name="Ensembl"/>
        </authorList>
    </citation>
    <scope>IDENTIFICATION</scope>
</reference>
<dbReference type="PANTHER" id="PTHR46370">
    <property type="entry name" value="GPALPP MOTIFS-CONTAINING PROTEIN 1"/>
    <property type="match status" value="1"/>
</dbReference>
<evidence type="ECO:0000256" key="1">
    <source>
        <dbReference type="ARBA" id="ARBA00023489"/>
    </source>
</evidence>
<organism evidence="4">
    <name type="scientific">Xenopus tropicalis</name>
    <name type="common">Western clawed frog</name>
    <name type="synonym">Silurana tropicalis</name>
    <dbReference type="NCBI Taxonomy" id="8364"/>
    <lineage>
        <taxon>Eukaryota</taxon>
        <taxon>Metazoa</taxon>
        <taxon>Chordata</taxon>
        <taxon>Craniata</taxon>
        <taxon>Vertebrata</taxon>
        <taxon>Euteleostomi</taxon>
        <taxon>Amphibia</taxon>
        <taxon>Batrachia</taxon>
        <taxon>Anura</taxon>
        <taxon>Pipoidea</taxon>
        <taxon>Pipidae</taxon>
        <taxon>Xenopodinae</taxon>
        <taxon>Xenopus</taxon>
        <taxon>Silurana</taxon>
    </lineage>
</organism>
<evidence type="ECO:0000259" key="3">
    <source>
        <dbReference type="Pfam" id="PF12572"/>
    </source>
</evidence>
<dbReference type="PANTHER" id="PTHR46370:SF1">
    <property type="entry name" value="GPALPP MOTIFS-CONTAINING PROTEIN 1"/>
    <property type="match status" value="1"/>
</dbReference>
<feature type="compositionally biased region" description="Basic and acidic residues" evidence="2">
    <location>
        <begin position="287"/>
        <end position="296"/>
    </location>
</feature>
<dbReference type="GeneTree" id="ENSGT00390000012569"/>
<feature type="compositionally biased region" description="Basic and acidic residues" evidence="2">
    <location>
        <begin position="216"/>
        <end position="227"/>
    </location>
</feature>
<proteinExistence type="predicted"/>
<evidence type="ECO:0000313" key="4">
    <source>
        <dbReference type="Ensembl" id="ENSXETP00000113902"/>
    </source>
</evidence>
<evidence type="ECO:0000256" key="2">
    <source>
        <dbReference type="SAM" id="MobiDB-lite"/>
    </source>
</evidence>
<feature type="region of interest" description="Disordered" evidence="2">
    <location>
        <begin position="50"/>
        <end position="296"/>
    </location>
</feature>
<dbReference type="InParanoid" id="A0A803K0S8"/>
<feature type="compositionally biased region" description="Polar residues" evidence="2">
    <location>
        <begin position="100"/>
        <end position="119"/>
    </location>
</feature>
<protein>
    <recommendedName>
        <fullName evidence="1">GPALPP motifs-containing protein 1</fullName>
    </recommendedName>
</protein>
<dbReference type="InterPro" id="IPR022226">
    <property type="entry name" value="DUF3752"/>
</dbReference>
<name>A0A803K0S8_XENTR</name>
<sequence length="380" mass="42913">MEQRDFKLPCSQTVIFVHRKSRRTETTSTFSSCVVQSSVEYAMSRELIGPALPPGFQTHDQEEEPEEVAGPVLPPGYKCDSSTSDSSDDSDQDTSESYKRSSYTSNKNDPKSSKQSLPVVTTEVDDGFFGPALPPGFKKQSDSPERPVIGPALPPGFRRDLQDEEDSNCTSPSHEKSGESSEDEDIIGPCPASGPVESSVAEEFDRRAWRMKQKLTSKDDDGPKNPTRESWMTELPPELTNFGLGPRTFKRRTNEKSGDRSIWTDTPADREKKAKEKQEAKVSSSTMDDKFPVSERDIRLAEQVSTYNDSKRSESLIDLHRKKLKRKAEEDKNKPQERRAFDRDQDLQVNRFDEAQKKALIRKSKELNTKFSHGNSSMFL</sequence>
<feature type="compositionally biased region" description="Basic and acidic residues" evidence="2">
    <location>
        <begin position="267"/>
        <end position="280"/>
    </location>
</feature>
<dbReference type="Ensembl" id="ENSXETT00000114773">
    <property type="protein sequence ID" value="ENSXETP00000113902"/>
    <property type="gene ID" value="ENSXETG00000042639"/>
</dbReference>
<accession>A0A803K0S8</accession>
<feature type="compositionally biased region" description="Basic and acidic residues" evidence="2">
    <location>
        <begin position="327"/>
        <end position="349"/>
    </location>
</feature>
<dbReference type="InterPro" id="IPR046331">
    <property type="entry name" value="GPAM1-like"/>
</dbReference>
<dbReference type="Pfam" id="PF12572">
    <property type="entry name" value="DUF3752"/>
    <property type="match status" value="1"/>
</dbReference>
<dbReference type="FunCoup" id="A0A803K0S8">
    <property type="interactions" value="3743"/>
</dbReference>
<feature type="domain" description="DUF3752" evidence="3">
    <location>
        <begin position="244"/>
        <end position="372"/>
    </location>
</feature>
<feature type="region of interest" description="Disordered" evidence="2">
    <location>
        <begin position="322"/>
        <end position="349"/>
    </location>
</feature>